<sequence length="428" mass="47948">MKGTIRNILLLLIICATASGIPIYADSINFSTFRTNTAVSSEHIQLHTHLEEDQLTVTFSTDRDQTPLVFDLDHPFTLEIQFQNETVKEVMFHEIAIGTPNLDTVMTQDSPLTFELDLSQHQLQLPDGNYTLVLQPNVKNMPTSFPAESIHLSYDLSGNYIPALQGISRNETALKLYFPTEDYNHLIPVTRVIPYTRTPLRMTIDALEQGPATDLGLPTFSPIPQGSDISLNQGSATIHLSSDTASFIQGSATAIVAIDSFVESLGAISEVNAVRFESESNSNEIFHGMSLDEPFIPMAGPQLYVKFKGENKRLLLLPLSLEKKSLDVEGIFAQLKYQSNYQFFNHQIQPTVPMEVELLSFNIEGSTLHLTFNEAFIEVQQENSLHQLMIESLLYTYTSFEEVEQVHFQVAGHFSETISPSPYINPEK</sequence>
<dbReference type="RefSeq" id="WP_012065094.1">
    <property type="nucleotide sequence ID" value="NC_009633.1"/>
</dbReference>
<reference evidence="3" key="1">
    <citation type="journal article" date="2016" name="Genome Announc.">
        <title>Complete genome sequence of Alkaliphilus metalliredigens strain QYMF, an alkaliphilic and metal-reducing bacterium isolated from borax-contaminated leachate ponds.</title>
        <authorList>
            <person name="Hwang C."/>
            <person name="Copeland A."/>
            <person name="Lucas S."/>
            <person name="Lapidus A."/>
            <person name="Barry K."/>
            <person name="Detter J.C."/>
            <person name="Glavina Del Rio T."/>
            <person name="Hammon N."/>
            <person name="Israni S."/>
            <person name="Dalin E."/>
            <person name="Tice H."/>
            <person name="Pitluck S."/>
            <person name="Chertkov O."/>
            <person name="Brettin T."/>
            <person name="Bruce D."/>
            <person name="Han C."/>
            <person name="Schmutz J."/>
            <person name="Larimer F."/>
            <person name="Land M.L."/>
            <person name="Hauser L."/>
            <person name="Kyrpides N."/>
            <person name="Mikhailova N."/>
            <person name="Ye Q."/>
            <person name="Zhou J."/>
            <person name="Richardson P."/>
            <person name="Fields M.W."/>
        </authorList>
    </citation>
    <scope>NUCLEOTIDE SEQUENCE [LARGE SCALE GENOMIC DNA]</scope>
    <source>
        <strain evidence="3">QYMF</strain>
    </source>
</reference>
<dbReference type="OrthoDB" id="1953838at2"/>
<evidence type="ECO:0000313" key="3">
    <source>
        <dbReference type="Proteomes" id="UP000001572"/>
    </source>
</evidence>
<dbReference type="InterPro" id="IPR019606">
    <property type="entry name" value="GerMN"/>
</dbReference>
<dbReference type="KEGG" id="amt:Amet_4061"/>
<dbReference type="Pfam" id="PF10646">
    <property type="entry name" value="Germane"/>
    <property type="match status" value="2"/>
</dbReference>
<feature type="domain" description="GerMN" evidence="1">
    <location>
        <begin position="200"/>
        <end position="287"/>
    </location>
</feature>
<evidence type="ECO:0000313" key="2">
    <source>
        <dbReference type="EMBL" id="ABR50143.1"/>
    </source>
</evidence>
<organism evidence="2 3">
    <name type="scientific">Alkaliphilus metalliredigens (strain QYMF)</name>
    <dbReference type="NCBI Taxonomy" id="293826"/>
    <lineage>
        <taxon>Bacteria</taxon>
        <taxon>Bacillati</taxon>
        <taxon>Bacillota</taxon>
        <taxon>Clostridia</taxon>
        <taxon>Peptostreptococcales</taxon>
        <taxon>Natronincolaceae</taxon>
        <taxon>Alkaliphilus</taxon>
    </lineage>
</organism>
<keyword evidence="3" id="KW-1185">Reference proteome</keyword>
<dbReference type="Proteomes" id="UP000001572">
    <property type="component" value="Chromosome"/>
</dbReference>
<protein>
    <recommendedName>
        <fullName evidence="1">GerMN domain-containing protein</fullName>
    </recommendedName>
</protein>
<dbReference type="AlphaFoldDB" id="A6TVC5"/>
<dbReference type="SMART" id="SM00909">
    <property type="entry name" value="Germane"/>
    <property type="match status" value="2"/>
</dbReference>
<gene>
    <name evidence="2" type="ordered locus">Amet_4061</name>
</gene>
<proteinExistence type="predicted"/>
<dbReference type="eggNOG" id="COG5401">
    <property type="taxonomic scope" value="Bacteria"/>
</dbReference>
<dbReference type="EMBL" id="CP000724">
    <property type="protein sequence ID" value="ABR50143.1"/>
    <property type="molecule type" value="Genomic_DNA"/>
</dbReference>
<dbReference type="HOGENOM" id="CLU_640365_0_0_9"/>
<accession>A6TVC5</accession>
<feature type="domain" description="GerMN" evidence="1">
    <location>
        <begin position="328"/>
        <end position="419"/>
    </location>
</feature>
<evidence type="ECO:0000259" key="1">
    <source>
        <dbReference type="SMART" id="SM00909"/>
    </source>
</evidence>
<name>A6TVC5_ALKMQ</name>